<dbReference type="Proteomes" id="UP000266841">
    <property type="component" value="Unassembled WGS sequence"/>
</dbReference>
<feature type="compositionally biased region" description="Polar residues" evidence="15">
    <location>
        <begin position="927"/>
        <end position="940"/>
    </location>
</feature>
<name>K0QZA6_THAOC</name>
<feature type="compositionally biased region" description="Polar residues" evidence="15">
    <location>
        <begin position="874"/>
        <end position="898"/>
    </location>
</feature>
<feature type="compositionally biased region" description="Low complexity" evidence="15">
    <location>
        <begin position="691"/>
        <end position="703"/>
    </location>
</feature>
<organism evidence="17 18">
    <name type="scientific">Thalassiosira oceanica</name>
    <name type="common">Marine diatom</name>
    <dbReference type="NCBI Taxonomy" id="159749"/>
    <lineage>
        <taxon>Eukaryota</taxon>
        <taxon>Sar</taxon>
        <taxon>Stramenopiles</taxon>
        <taxon>Ochrophyta</taxon>
        <taxon>Bacillariophyta</taxon>
        <taxon>Coscinodiscophyceae</taxon>
        <taxon>Thalassiosirophycidae</taxon>
        <taxon>Thalassiosirales</taxon>
        <taxon>Thalassiosiraceae</taxon>
        <taxon>Thalassiosira</taxon>
    </lineage>
</organism>
<feature type="zinc finger region" description="C3H1-type" evidence="14">
    <location>
        <begin position="898"/>
        <end position="925"/>
    </location>
</feature>
<feature type="compositionally biased region" description="Polar residues" evidence="15">
    <location>
        <begin position="997"/>
        <end position="1007"/>
    </location>
</feature>
<accession>K0QZA6</accession>
<feature type="non-terminal residue" evidence="17">
    <location>
        <position position="1007"/>
    </location>
</feature>
<gene>
    <name evidence="17" type="ORF">THAOC_36532</name>
</gene>
<feature type="compositionally biased region" description="Low complexity" evidence="15">
    <location>
        <begin position="717"/>
        <end position="737"/>
    </location>
</feature>
<dbReference type="SUPFAM" id="SSF90229">
    <property type="entry name" value="CCCH zinc finger"/>
    <property type="match status" value="1"/>
</dbReference>
<evidence type="ECO:0000256" key="10">
    <source>
        <dbReference type="ARBA" id="ARBA00023132"/>
    </source>
</evidence>
<dbReference type="GO" id="GO:0031369">
    <property type="term" value="F:translation initiation factor binding"/>
    <property type="evidence" value="ECO:0007669"/>
    <property type="project" value="TreeGrafter"/>
</dbReference>
<feature type="region of interest" description="Disordered" evidence="15">
    <location>
        <begin position="186"/>
        <end position="215"/>
    </location>
</feature>
<dbReference type="eggNOG" id="ENOG502RRBG">
    <property type="taxonomic scope" value="Eukaryota"/>
</dbReference>
<feature type="compositionally biased region" description="Acidic residues" evidence="15">
    <location>
        <begin position="70"/>
        <end position="84"/>
    </location>
</feature>
<dbReference type="AlphaFoldDB" id="K0QZA6"/>
<evidence type="ECO:0000256" key="11">
    <source>
        <dbReference type="ARBA" id="ARBA00023242"/>
    </source>
</evidence>
<keyword evidence="18" id="KW-1185">Reference proteome</keyword>
<feature type="region of interest" description="Disordered" evidence="15">
    <location>
        <begin position="749"/>
        <end position="902"/>
    </location>
</feature>
<dbReference type="OrthoDB" id="48940at2759"/>
<evidence type="ECO:0000259" key="16">
    <source>
        <dbReference type="PROSITE" id="PS50103"/>
    </source>
</evidence>
<dbReference type="GO" id="GO:0016973">
    <property type="term" value="P:poly(A)+ mRNA export from nucleus"/>
    <property type="evidence" value="ECO:0007669"/>
    <property type="project" value="InterPro"/>
</dbReference>
<dbReference type="InterPro" id="IPR041367">
    <property type="entry name" value="Znf-CCCH_4"/>
</dbReference>
<keyword evidence="7 14" id="KW-0862">Zinc</keyword>
<evidence type="ECO:0000256" key="4">
    <source>
        <dbReference type="ARBA" id="ARBA00022723"/>
    </source>
</evidence>
<dbReference type="Pfam" id="PF18044">
    <property type="entry name" value="zf-CCCH_4"/>
    <property type="match status" value="1"/>
</dbReference>
<feature type="compositionally biased region" description="Basic and acidic residues" evidence="15">
    <location>
        <begin position="14"/>
        <end position="25"/>
    </location>
</feature>
<feature type="compositionally biased region" description="Polar residues" evidence="15">
    <location>
        <begin position="781"/>
        <end position="795"/>
    </location>
</feature>
<dbReference type="GO" id="GO:0005543">
    <property type="term" value="F:phospholipid binding"/>
    <property type="evidence" value="ECO:0007669"/>
    <property type="project" value="TreeGrafter"/>
</dbReference>
<feature type="domain" description="C3H1-type" evidence="16">
    <location>
        <begin position="898"/>
        <end position="925"/>
    </location>
</feature>
<dbReference type="InterPro" id="IPR036855">
    <property type="entry name" value="Znf_CCCH_sf"/>
</dbReference>
<feature type="region of interest" description="Disordered" evidence="15">
    <location>
        <begin position="924"/>
        <end position="1007"/>
    </location>
</feature>
<evidence type="ECO:0000256" key="2">
    <source>
        <dbReference type="ARBA" id="ARBA00011056"/>
    </source>
</evidence>
<keyword evidence="3" id="KW-0813">Transport</keyword>
<feature type="compositionally biased region" description="Polar residues" evidence="15">
    <location>
        <begin position="704"/>
        <end position="713"/>
    </location>
</feature>
<evidence type="ECO:0000256" key="5">
    <source>
        <dbReference type="ARBA" id="ARBA00022771"/>
    </source>
</evidence>
<dbReference type="GO" id="GO:0000822">
    <property type="term" value="F:inositol hexakisphosphate binding"/>
    <property type="evidence" value="ECO:0007669"/>
    <property type="project" value="TreeGrafter"/>
</dbReference>
<keyword evidence="11" id="KW-0539">Nucleus</keyword>
<dbReference type="Gene3D" id="4.10.1000.10">
    <property type="entry name" value="Zinc finger, CCCH-type"/>
    <property type="match status" value="1"/>
</dbReference>
<dbReference type="InterPro" id="IPR038506">
    <property type="entry name" value="GLE1-like_sf"/>
</dbReference>
<feature type="region of interest" description="Disordered" evidence="15">
    <location>
        <begin position="656"/>
        <end position="737"/>
    </location>
</feature>
<evidence type="ECO:0000256" key="12">
    <source>
        <dbReference type="ARBA" id="ARBA00026227"/>
    </source>
</evidence>
<reference evidence="17 18" key="1">
    <citation type="journal article" date="2012" name="Genome Biol.">
        <title>Genome and low-iron response of an oceanic diatom adapted to chronic iron limitation.</title>
        <authorList>
            <person name="Lommer M."/>
            <person name="Specht M."/>
            <person name="Roy A.S."/>
            <person name="Kraemer L."/>
            <person name="Andreson R."/>
            <person name="Gutowska M.A."/>
            <person name="Wolf J."/>
            <person name="Bergner S.V."/>
            <person name="Schilhabel M.B."/>
            <person name="Klostermeier U.C."/>
            <person name="Beiko R.G."/>
            <person name="Rosenstiel P."/>
            <person name="Hippler M."/>
            <person name="Laroche J."/>
        </authorList>
    </citation>
    <scope>NUCLEOTIDE SEQUENCE [LARGE SCALE GENOMIC DNA]</scope>
    <source>
        <strain evidence="17 18">CCMP1005</strain>
    </source>
</reference>
<evidence type="ECO:0000256" key="1">
    <source>
        <dbReference type="ARBA" id="ARBA00004567"/>
    </source>
</evidence>
<evidence type="ECO:0000256" key="15">
    <source>
        <dbReference type="SAM" id="MobiDB-lite"/>
    </source>
</evidence>
<comment type="subcellular location">
    <subcellularLocation>
        <location evidence="1">Nucleus</location>
        <location evidence="1">Nuclear pore complex</location>
    </subcellularLocation>
</comment>
<comment type="caution">
    <text evidence="17">The sequence shown here is derived from an EMBL/GenBank/DDBJ whole genome shotgun (WGS) entry which is preliminary data.</text>
</comment>
<evidence type="ECO:0000256" key="7">
    <source>
        <dbReference type="ARBA" id="ARBA00022833"/>
    </source>
</evidence>
<evidence type="ECO:0000256" key="13">
    <source>
        <dbReference type="ARBA" id="ARBA00029983"/>
    </source>
</evidence>
<keyword evidence="8" id="KW-0653">Protein transport</keyword>
<dbReference type="PROSITE" id="PS50103">
    <property type="entry name" value="ZF_C3H1"/>
    <property type="match status" value="1"/>
</dbReference>
<dbReference type="EMBL" id="AGNL01049079">
    <property type="protein sequence ID" value="EJK44893.1"/>
    <property type="molecule type" value="Genomic_DNA"/>
</dbReference>
<dbReference type="PANTHER" id="PTHR12960:SF0">
    <property type="entry name" value="MRNA EXPORT FACTOR GLE1"/>
    <property type="match status" value="1"/>
</dbReference>
<evidence type="ECO:0000256" key="8">
    <source>
        <dbReference type="ARBA" id="ARBA00022927"/>
    </source>
</evidence>
<evidence type="ECO:0000256" key="6">
    <source>
        <dbReference type="ARBA" id="ARBA00022816"/>
    </source>
</evidence>
<dbReference type="SMART" id="SM00356">
    <property type="entry name" value="ZnF_C3H1"/>
    <property type="match status" value="1"/>
</dbReference>
<evidence type="ECO:0000256" key="9">
    <source>
        <dbReference type="ARBA" id="ARBA00023010"/>
    </source>
</evidence>
<keyword evidence="5 14" id="KW-0863">Zinc-finger</keyword>
<protein>
    <recommendedName>
        <fullName evidence="12">mRNA export factor GLE1</fullName>
    </recommendedName>
    <alternativeName>
        <fullName evidence="13">Nucleoporin GLE1</fullName>
    </alternativeName>
</protein>
<dbReference type="GO" id="GO:0015031">
    <property type="term" value="P:protein transport"/>
    <property type="evidence" value="ECO:0007669"/>
    <property type="project" value="UniProtKB-KW"/>
</dbReference>
<dbReference type="GO" id="GO:0044614">
    <property type="term" value="C:nuclear pore cytoplasmic filaments"/>
    <property type="evidence" value="ECO:0007669"/>
    <property type="project" value="TreeGrafter"/>
</dbReference>
<evidence type="ECO:0000256" key="14">
    <source>
        <dbReference type="PROSITE-ProRule" id="PRU00723"/>
    </source>
</evidence>
<keyword evidence="10" id="KW-0906">Nuclear pore complex</keyword>
<dbReference type="Gene3D" id="1.25.40.510">
    <property type="entry name" value="GLE1-like"/>
    <property type="match status" value="1"/>
</dbReference>
<sequence>MARFSLSPSSCRRPSTDRTRDKEPAVPKWKWTFPPEDYRQPCNDDSSSSSLSEGESCADVRAGGTAQVYDGDDSDSSSCEGDEGEPPHPLGFESRFGMTRFGLSPQSTARMATTRCGDLFNRDDEYAWNALIHIDRHDPRSPFESYLGHAPASGNSLMRDSRNHGGAVDDLVSSMDRIANLVKAASYTDQRSEYSTPSARTPLSSLSPHAQPRSTSKLLELAAECERRQQSMSRQTAQLQQKQPLSFDDSCRGFALLLEADASRVSLARERISQRRQDREAFEERERIAAEEHEAREREERELAAKEEEERLAAARALTEEERKREQQRLEKLRQAEREAEEEEAEKSAYITRAADLISMLDEARSTLKAFDKSKSVGKRRLLFKKVVNGKINTLAHDEGKIRGVARIVSEAIEAAGRDDAAASGDPVMSMGKKYLLDLLAANLIVRVQADGFNGTRGDGFPLAAMFAITSTSCEELLPVLEAHLYTVCPMTIPAMSLKGDGNSSGGDESDLMESLGMLKDKNGEYESFDKFLSRTEGLVSIMADIMSSLPAEHTLLGGHNGAVQWIERFMDTLPPAPTSPLPLLTAPVLVAFLTGAGHMLANKFEDRFRPIFEAIRNDVLSRLDDSSIGIPSATRLKKVLDKGFEGMKKELPPNAVASLYDGKEGGLPPTPTSFGTSSASPGVADSATNAAPAPGFAGFHAPSSQNMNQTQGFAPAASTTSEMESSSTAGGVNPFSSSNWGGNSNFAGAGGSTFGSPMPAQQQSPFGGSFGQNAPAPSPFGNQQPGFTPSTSAPPTQPFGGGSQPSTGFAPATAPTPFGTMSTGFVQSPSPFSQSGFGSNAAPNPSPSPFGASTFGNSSQQSGFGSSPFGSNKQSNPAPFGSNVQSSSAFGNNNTSGRGKIPCKFFQQGKCRYGANCKFSHDVVQGNANNNSSPFGQQQNNANPSPFGGGGFGKNNPSPFGAGSVFAGDESERHSDLFSEDVTAIDKRPAGKAKPSWTTSRINSRS</sequence>
<feature type="compositionally biased region" description="Polar residues" evidence="15">
    <location>
        <begin position="1"/>
        <end position="13"/>
    </location>
</feature>
<dbReference type="InterPro" id="IPR000571">
    <property type="entry name" value="Znf_CCCH"/>
</dbReference>
<keyword evidence="6" id="KW-0509">mRNA transport</keyword>
<dbReference type="InterPro" id="IPR012476">
    <property type="entry name" value="GLE1"/>
</dbReference>
<dbReference type="OMA" id="VCPTAIP"/>
<comment type="similarity">
    <text evidence="2">Belongs to the GLE1 family.</text>
</comment>
<dbReference type="GO" id="GO:0005737">
    <property type="term" value="C:cytoplasm"/>
    <property type="evidence" value="ECO:0007669"/>
    <property type="project" value="TreeGrafter"/>
</dbReference>
<keyword evidence="4 14" id="KW-0479">Metal-binding</keyword>
<proteinExistence type="inferred from homology"/>
<evidence type="ECO:0000313" key="18">
    <source>
        <dbReference type="Proteomes" id="UP000266841"/>
    </source>
</evidence>
<dbReference type="PANTHER" id="PTHR12960">
    <property type="entry name" value="GLE-1-RELATED"/>
    <property type="match status" value="1"/>
</dbReference>
<feature type="region of interest" description="Disordered" evidence="15">
    <location>
        <begin position="1"/>
        <end position="94"/>
    </location>
</feature>
<feature type="compositionally biased region" description="Low complexity" evidence="15">
    <location>
        <begin position="46"/>
        <end position="55"/>
    </location>
</feature>
<feature type="region of interest" description="Disordered" evidence="15">
    <location>
        <begin position="271"/>
        <end position="311"/>
    </location>
</feature>
<evidence type="ECO:0000256" key="3">
    <source>
        <dbReference type="ARBA" id="ARBA00022448"/>
    </source>
</evidence>
<evidence type="ECO:0000313" key="17">
    <source>
        <dbReference type="EMBL" id="EJK44893.1"/>
    </source>
</evidence>
<dbReference type="GO" id="GO:0008270">
    <property type="term" value="F:zinc ion binding"/>
    <property type="evidence" value="ECO:0007669"/>
    <property type="project" value="UniProtKB-KW"/>
</dbReference>
<dbReference type="Pfam" id="PF07817">
    <property type="entry name" value="GLE1"/>
    <property type="match status" value="1"/>
</dbReference>
<keyword evidence="9" id="KW-0811">Translocation</keyword>
<feature type="compositionally biased region" description="Low complexity" evidence="15">
    <location>
        <begin position="828"/>
        <end position="873"/>
    </location>
</feature>
<feature type="compositionally biased region" description="Polar residues" evidence="15">
    <location>
        <begin position="187"/>
        <end position="215"/>
    </location>
</feature>